<dbReference type="GO" id="GO:0050772">
    <property type="term" value="P:positive regulation of axonogenesis"/>
    <property type="evidence" value="ECO:0007669"/>
    <property type="project" value="TreeGrafter"/>
</dbReference>
<sequence length="201" mass="23104">MLELVVFKLPSPILTAVKFGLGEWTVDSVYYARKDDIPLAIIIPAVIIPMLLFIAVSVYCYRRKSRQAEREYEKVRHQLENLEESVRDRCKKEFTVMNDGGATDAMITGKIQIPEARKAIVAQALTQFSNLLNSKTFLLNFIRTLEGRPDFNARSRGYLASLLTVALHGKLEYYTDVMRTLLLELMDEHVHSKNPKLMLRR</sequence>
<reference evidence="3 4" key="1">
    <citation type="submission" date="2019-03" db="EMBL/GenBank/DDBJ databases">
        <title>First draft genome of Liparis tanakae, snailfish: a comprehensive survey of snailfish specific genes.</title>
        <authorList>
            <person name="Kim W."/>
            <person name="Song I."/>
            <person name="Jeong J.-H."/>
            <person name="Kim D."/>
            <person name="Kim S."/>
            <person name="Ryu S."/>
            <person name="Song J.Y."/>
            <person name="Lee S.K."/>
        </authorList>
    </citation>
    <scope>NUCLEOTIDE SEQUENCE [LARGE SCALE GENOMIC DNA]</scope>
    <source>
        <tissue evidence="3">Muscle</tissue>
    </source>
</reference>
<dbReference type="OrthoDB" id="125363at2759"/>
<feature type="domain" description="Plexin cytoplasmic RasGAP" evidence="2">
    <location>
        <begin position="103"/>
        <end position="201"/>
    </location>
</feature>
<evidence type="ECO:0000313" key="3">
    <source>
        <dbReference type="EMBL" id="TNN26392.1"/>
    </source>
</evidence>
<dbReference type="Proteomes" id="UP000314294">
    <property type="component" value="Unassembled WGS sequence"/>
</dbReference>
<dbReference type="InterPro" id="IPR008936">
    <property type="entry name" value="Rho_GTPase_activation_prot"/>
</dbReference>
<dbReference type="InterPro" id="IPR031148">
    <property type="entry name" value="Plexin"/>
</dbReference>
<dbReference type="PANTHER" id="PTHR22625:SF9">
    <property type="entry name" value="PLEXIN-B2"/>
    <property type="match status" value="1"/>
</dbReference>
<evidence type="ECO:0000256" key="1">
    <source>
        <dbReference type="SAM" id="Phobius"/>
    </source>
</evidence>
<comment type="caution">
    <text evidence="3">The sequence shown here is derived from an EMBL/GenBank/DDBJ whole genome shotgun (WGS) entry which is preliminary data.</text>
</comment>
<name>A0A4Z2EDN3_9TELE</name>
<keyword evidence="1" id="KW-0472">Membrane</keyword>
<dbReference type="Pfam" id="PF08337">
    <property type="entry name" value="Plexin_cytopl"/>
    <property type="match status" value="1"/>
</dbReference>
<dbReference type="Gene3D" id="1.10.506.10">
    <property type="entry name" value="GTPase Activation - p120gap, domain 1"/>
    <property type="match status" value="2"/>
</dbReference>
<dbReference type="GO" id="GO:0030334">
    <property type="term" value="P:regulation of cell migration"/>
    <property type="evidence" value="ECO:0007669"/>
    <property type="project" value="TreeGrafter"/>
</dbReference>
<organism evidence="3 4">
    <name type="scientific">Liparis tanakae</name>
    <name type="common">Tanaka's snailfish</name>
    <dbReference type="NCBI Taxonomy" id="230148"/>
    <lineage>
        <taxon>Eukaryota</taxon>
        <taxon>Metazoa</taxon>
        <taxon>Chordata</taxon>
        <taxon>Craniata</taxon>
        <taxon>Vertebrata</taxon>
        <taxon>Euteleostomi</taxon>
        <taxon>Actinopterygii</taxon>
        <taxon>Neopterygii</taxon>
        <taxon>Teleostei</taxon>
        <taxon>Neoteleostei</taxon>
        <taxon>Acanthomorphata</taxon>
        <taxon>Eupercaria</taxon>
        <taxon>Perciformes</taxon>
        <taxon>Cottioidei</taxon>
        <taxon>Cottales</taxon>
        <taxon>Liparidae</taxon>
        <taxon>Liparis</taxon>
    </lineage>
</organism>
<dbReference type="InterPro" id="IPR013548">
    <property type="entry name" value="Plexin_cytoplasmic_RasGAP_dom"/>
</dbReference>
<proteinExistence type="predicted"/>
<feature type="transmembrane region" description="Helical" evidence="1">
    <location>
        <begin position="37"/>
        <end position="61"/>
    </location>
</feature>
<dbReference type="GO" id="GO:0017154">
    <property type="term" value="F:semaphorin receptor activity"/>
    <property type="evidence" value="ECO:0007669"/>
    <property type="project" value="InterPro"/>
</dbReference>
<dbReference type="GO" id="GO:0005886">
    <property type="term" value="C:plasma membrane"/>
    <property type="evidence" value="ECO:0007669"/>
    <property type="project" value="TreeGrafter"/>
</dbReference>
<keyword evidence="4" id="KW-1185">Reference proteome</keyword>
<gene>
    <name evidence="3" type="primary">Plxnb2_4</name>
    <name evidence="3" type="ORF">EYF80_063472</name>
</gene>
<evidence type="ECO:0000313" key="4">
    <source>
        <dbReference type="Proteomes" id="UP000314294"/>
    </source>
</evidence>
<evidence type="ECO:0000259" key="2">
    <source>
        <dbReference type="Pfam" id="PF08337"/>
    </source>
</evidence>
<accession>A0A4Z2EDN3</accession>
<protein>
    <submittedName>
        <fullName evidence="3">Plexin-B2</fullName>
    </submittedName>
</protein>
<dbReference type="EMBL" id="SRLO01010334">
    <property type="protein sequence ID" value="TNN26392.1"/>
    <property type="molecule type" value="Genomic_DNA"/>
</dbReference>
<dbReference type="GO" id="GO:0007162">
    <property type="term" value="P:negative regulation of cell adhesion"/>
    <property type="evidence" value="ECO:0007669"/>
    <property type="project" value="TreeGrafter"/>
</dbReference>
<keyword evidence="1" id="KW-0812">Transmembrane</keyword>
<dbReference type="GO" id="GO:0002116">
    <property type="term" value="C:semaphorin receptor complex"/>
    <property type="evidence" value="ECO:0007669"/>
    <property type="project" value="TreeGrafter"/>
</dbReference>
<dbReference type="PANTHER" id="PTHR22625">
    <property type="entry name" value="PLEXIN"/>
    <property type="match status" value="1"/>
</dbReference>
<dbReference type="AlphaFoldDB" id="A0A4Z2EDN3"/>
<dbReference type="GO" id="GO:0008360">
    <property type="term" value="P:regulation of cell shape"/>
    <property type="evidence" value="ECO:0007669"/>
    <property type="project" value="TreeGrafter"/>
</dbReference>
<keyword evidence="1" id="KW-1133">Transmembrane helix</keyword>